<dbReference type="InterPro" id="IPR039498">
    <property type="entry name" value="NTP_transf_5"/>
</dbReference>
<sequence length="360" mass="40326">MSALAEVMRKVHLAPDELREHDAAALRAANIGGYVRPRLPAGHPLREELRDDYLNQGARHALIRAELRPLLRAWAQAGIPGMLMKGFALAEFEYDTPAERFYGDVDLLVPNDPDVIARAVHLAIAHGWRSDGQHAHPERWTHECAHLYGPGGHTKLDVHRFVHAWSSGPQERVQRITRQVWADAVKCDWDGLPILRPSPADRLVVNLALGRCWGDTGGLKPADLTDLHVLQARHALETAELNRRAHELHAVHTWAAFQAACHPDHPEYAQALQGHSASLKRAVRQDGGKPRSARLRAFLRRLPELSVWMLRLLPDVYAANRAYRQGGDPRPALLSWATPAPGRLDPDRQGQIISAARWWT</sequence>
<gene>
    <name evidence="1" type="ORF">ACFSR9_15295</name>
</gene>
<proteinExistence type="predicted"/>
<organism evidence="1 2">
    <name type="scientific">Deinococcus taklimakanensis</name>
    <dbReference type="NCBI Taxonomy" id="536443"/>
    <lineage>
        <taxon>Bacteria</taxon>
        <taxon>Thermotogati</taxon>
        <taxon>Deinococcota</taxon>
        <taxon>Deinococci</taxon>
        <taxon>Deinococcales</taxon>
        <taxon>Deinococcaceae</taxon>
        <taxon>Deinococcus</taxon>
    </lineage>
</organism>
<comment type="caution">
    <text evidence="1">The sequence shown here is derived from an EMBL/GenBank/DDBJ whole genome shotgun (WGS) entry which is preliminary data.</text>
</comment>
<reference evidence="2" key="1">
    <citation type="journal article" date="2019" name="Int. J. Syst. Evol. Microbiol.">
        <title>The Global Catalogue of Microorganisms (GCM) 10K type strain sequencing project: providing services to taxonomists for standard genome sequencing and annotation.</title>
        <authorList>
            <consortium name="The Broad Institute Genomics Platform"/>
            <consortium name="The Broad Institute Genome Sequencing Center for Infectious Disease"/>
            <person name="Wu L."/>
            <person name="Ma J."/>
        </authorList>
    </citation>
    <scope>NUCLEOTIDE SEQUENCE [LARGE SCALE GENOMIC DNA]</scope>
    <source>
        <strain evidence="2">KCTC 33842</strain>
    </source>
</reference>
<feature type="non-terminal residue" evidence="1">
    <location>
        <position position="360"/>
    </location>
</feature>
<protein>
    <submittedName>
        <fullName evidence="1">Nucleotidyltransferase family protein</fullName>
    </submittedName>
</protein>
<dbReference type="Pfam" id="PF14907">
    <property type="entry name" value="NTP_transf_5"/>
    <property type="match status" value="1"/>
</dbReference>
<evidence type="ECO:0000313" key="2">
    <source>
        <dbReference type="Proteomes" id="UP001597475"/>
    </source>
</evidence>
<dbReference type="RefSeq" id="WP_386847192.1">
    <property type="nucleotide sequence ID" value="NZ_JBHUMK010000082.1"/>
</dbReference>
<dbReference type="EMBL" id="JBHUMK010000082">
    <property type="protein sequence ID" value="MFD2610786.1"/>
    <property type="molecule type" value="Genomic_DNA"/>
</dbReference>
<accession>A0ABW5P7B2</accession>
<dbReference type="Proteomes" id="UP001597475">
    <property type="component" value="Unassembled WGS sequence"/>
</dbReference>
<evidence type="ECO:0000313" key="1">
    <source>
        <dbReference type="EMBL" id="MFD2610786.1"/>
    </source>
</evidence>
<name>A0ABW5P7B2_9DEIO</name>
<keyword evidence="2" id="KW-1185">Reference proteome</keyword>